<dbReference type="Gene3D" id="3.40.50.1580">
    <property type="entry name" value="Nucleoside phosphorylase domain"/>
    <property type="match status" value="1"/>
</dbReference>
<proteinExistence type="predicted"/>
<dbReference type="GO" id="GO:0003824">
    <property type="term" value="F:catalytic activity"/>
    <property type="evidence" value="ECO:0007669"/>
    <property type="project" value="InterPro"/>
</dbReference>
<gene>
    <name evidence="3" type="ORF">BDW42DRAFT_162968</name>
</gene>
<dbReference type="EMBL" id="KZ559512">
    <property type="protein sequence ID" value="PLN84343.1"/>
    <property type="molecule type" value="Genomic_DNA"/>
</dbReference>
<dbReference type="OrthoDB" id="1577640at2759"/>
<keyword evidence="4" id="KW-1185">Reference proteome</keyword>
<protein>
    <submittedName>
        <fullName evidence="3">Nucleoside phosphorylase domain-containing protein</fullName>
    </submittedName>
</protein>
<feature type="region of interest" description="Disordered" evidence="1">
    <location>
        <begin position="1"/>
        <end position="40"/>
    </location>
</feature>
<dbReference type="Proteomes" id="UP000235023">
    <property type="component" value="Unassembled WGS sequence"/>
</dbReference>
<dbReference type="InterPro" id="IPR000845">
    <property type="entry name" value="Nucleoside_phosphorylase_d"/>
</dbReference>
<dbReference type="CDD" id="cd09008">
    <property type="entry name" value="MTAN"/>
    <property type="match status" value="1"/>
</dbReference>
<dbReference type="PANTHER" id="PTHR46082">
    <property type="entry name" value="ATP/GTP-BINDING PROTEIN-RELATED"/>
    <property type="match status" value="1"/>
</dbReference>
<dbReference type="AlphaFoldDB" id="A0A2J5I399"/>
<feature type="domain" description="Nucleoside phosphorylase" evidence="2">
    <location>
        <begin position="51"/>
        <end position="330"/>
    </location>
</feature>
<evidence type="ECO:0000313" key="3">
    <source>
        <dbReference type="EMBL" id="PLN84343.1"/>
    </source>
</evidence>
<name>A0A2J5I399_9EURO</name>
<reference evidence="4" key="1">
    <citation type="submission" date="2017-12" db="EMBL/GenBank/DDBJ databases">
        <authorList>
            <consortium name="DOE Joint Genome Institute"/>
            <person name="Mondo S.J."/>
            <person name="Kjaerbolling I."/>
            <person name="Vesth T.C."/>
            <person name="Frisvad J.C."/>
            <person name="Nybo J.L."/>
            <person name="Theobald S."/>
            <person name="Kuo A."/>
            <person name="Bowyer P."/>
            <person name="Matsuda Y."/>
            <person name="Lyhne E.K."/>
            <person name="Kogle M.E."/>
            <person name="Clum A."/>
            <person name="Lipzen A."/>
            <person name="Salamov A."/>
            <person name="Ngan C.Y."/>
            <person name="Daum C."/>
            <person name="Chiniquy J."/>
            <person name="Barry K."/>
            <person name="LaButti K."/>
            <person name="Haridas S."/>
            <person name="Simmons B.A."/>
            <person name="Magnuson J.K."/>
            <person name="Mortensen U.H."/>
            <person name="Larsen T.O."/>
            <person name="Grigoriev I.V."/>
            <person name="Baker S.E."/>
            <person name="Andersen M.R."/>
            <person name="Nordberg H.P."/>
            <person name="Cantor M.N."/>
            <person name="Hua S.X."/>
        </authorList>
    </citation>
    <scope>NUCLEOTIDE SEQUENCE [LARGE SCALE GENOMIC DNA]</scope>
    <source>
        <strain evidence="4">IBT 19404</strain>
    </source>
</reference>
<evidence type="ECO:0000313" key="4">
    <source>
        <dbReference type="Proteomes" id="UP000235023"/>
    </source>
</evidence>
<evidence type="ECO:0000256" key="1">
    <source>
        <dbReference type="SAM" id="MobiDB-lite"/>
    </source>
</evidence>
<evidence type="ECO:0000259" key="2">
    <source>
        <dbReference type="Pfam" id="PF01048"/>
    </source>
</evidence>
<dbReference type="Pfam" id="PF01048">
    <property type="entry name" value="PNP_UDP_1"/>
    <property type="match status" value="1"/>
</dbReference>
<dbReference type="InterPro" id="IPR053137">
    <property type="entry name" value="NLR-like"/>
</dbReference>
<dbReference type="PANTHER" id="PTHR46082:SF11">
    <property type="entry name" value="AAA+ ATPASE DOMAIN-CONTAINING PROTEIN-RELATED"/>
    <property type="match status" value="1"/>
</dbReference>
<dbReference type="InterPro" id="IPR035994">
    <property type="entry name" value="Nucleoside_phosphorylase_sf"/>
</dbReference>
<organism evidence="3 4">
    <name type="scientific">Aspergillus taichungensis</name>
    <dbReference type="NCBI Taxonomy" id="482145"/>
    <lineage>
        <taxon>Eukaryota</taxon>
        <taxon>Fungi</taxon>
        <taxon>Dikarya</taxon>
        <taxon>Ascomycota</taxon>
        <taxon>Pezizomycotina</taxon>
        <taxon>Eurotiomycetes</taxon>
        <taxon>Eurotiomycetidae</taxon>
        <taxon>Eurotiales</taxon>
        <taxon>Aspergillaceae</taxon>
        <taxon>Aspergillus</taxon>
        <taxon>Aspergillus subgen. Circumdati</taxon>
    </lineage>
</organism>
<accession>A0A2J5I399</accession>
<dbReference type="GO" id="GO:0009116">
    <property type="term" value="P:nucleoside metabolic process"/>
    <property type="evidence" value="ECO:0007669"/>
    <property type="project" value="InterPro"/>
</dbReference>
<dbReference type="SUPFAM" id="SSF53167">
    <property type="entry name" value="Purine and uridine phosphorylases"/>
    <property type="match status" value="1"/>
</dbReference>
<feature type="compositionally biased region" description="Basic residues" evidence="1">
    <location>
        <begin position="1"/>
        <end position="15"/>
    </location>
</feature>
<sequence length="382" mass="42268">MGSSKKRLGKRKRTRQMGTDEKSLVGLGRTRKERFEQEKKKKLNPDEYTVGWICALSDEVVPAFLLLDEEHERLPGRVNDGNSYYFGRMGEHNVIIATLPMGSYGVTSAATVVSHLVTSFSSIRFCLMVGIGAGIPTLAPDMRLGDVVVSIPNNQLPGVVEFDMGTELHDSSFTRKGSLNRPPVFLLTAAATLRTEISLARSRIPARIAHVQQRHTATRGRFSHPGKDKDRLFPGDYPCESDDRACGTCDMSRLVTRPCNRPTDPIVYFGTIASGSKLVRNPRLRDQIGKSYNALCIEMEAAGIMNNLPCLVIRGISDYADSHKNDIWHHYAAMTASACARELLGYVTATVVRAERKVHLRLEKTLEKGGYAGNTSRLGRIC</sequence>